<dbReference type="EMBL" id="CP096203">
    <property type="protein sequence ID" value="UPQ74503.1"/>
    <property type="molecule type" value="Genomic_DNA"/>
</dbReference>
<reference evidence="2" key="1">
    <citation type="submission" date="2022-04" db="EMBL/GenBank/DDBJ databases">
        <title>Evolutionary, genomic, and biogeographic characterization of Chryseobacterium nepalense represented by a plastic-degrading bacterium AC3.</title>
        <authorList>
            <person name="Yin Z."/>
            <person name="Liu X."/>
            <person name="Wang D."/>
            <person name="Xie Z."/>
        </authorList>
    </citation>
    <scope>NUCLEOTIDE SEQUENCE</scope>
    <source>
        <strain evidence="2">AC3</strain>
    </source>
</reference>
<feature type="chain" id="PRO_5046093211" evidence="1">
    <location>
        <begin position="19"/>
        <end position="210"/>
    </location>
</feature>
<keyword evidence="1" id="KW-0732">Signal</keyword>
<sequence length="210" mass="22184">MKKIMILAGFLFSLSICAQVGINNTSPQATLDITAKATDGSSPQGIIAPRLTGDQIQAGDGQYKAAQTGAIIYATAAVTTPSAKTANISSQGYYYFDGSVWQKIGVDASNIASSSLIKRVGASYSSLVASDISKSINTLSIITSAPSPRFNLTALTATDLGKVLYIQNNSGNNFDIRYIDDLSVTVDYTLQNTRGAVFIWGGNGWLRGSY</sequence>
<evidence type="ECO:0000313" key="2">
    <source>
        <dbReference type="EMBL" id="UPQ74503.1"/>
    </source>
</evidence>
<dbReference type="Proteomes" id="UP000830552">
    <property type="component" value="Chromosome"/>
</dbReference>
<name>A0ABY4K3V5_9FLAO</name>
<evidence type="ECO:0000313" key="3">
    <source>
        <dbReference type="Proteomes" id="UP000830552"/>
    </source>
</evidence>
<proteinExistence type="predicted"/>
<dbReference type="RefSeq" id="WP_248389072.1">
    <property type="nucleotide sequence ID" value="NZ_CP096203.1"/>
</dbReference>
<accession>A0ABY4K3V5</accession>
<evidence type="ECO:0000256" key="1">
    <source>
        <dbReference type="SAM" id="SignalP"/>
    </source>
</evidence>
<feature type="signal peptide" evidence="1">
    <location>
        <begin position="1"/>
        <end position="18"/>
    </location>
</feature>
<gene>
    <name evidence="2" type="ORF">M0D58_10610</name>
</gene>
<protein>
    <submittedName>
        <fullName evidence="2">Uncharacterized protein</fullName>
    </submittedName>
</protein>
<organism evidence="2 3">
    <name type="scientific">Chryseobacterium nepalense</name>
    <dbReference type="NCBI Taxonomy" id="1854498"/>
    <lineage>
        <taxon>Bacteria</taxon>
        <taxon>Pseudomonadati</taxon>
        <taxon>Bacteroidota</taxon>
        <taxon>Flavobacteriia</taxon>
        <taxon>Flavobacteriales</taxon>
        <taxon>Weeksellaceae</taxon>
        <taxon>Chryseobacterium group</taxon>
        <taxon>Chryseobacterium</taxon>
    </lineage>
</organism>
<keyword evidence="3" id="KW-1185">Reference proteome</keyword>